<evidence type="ECO:0000256" key="6">
    <source>
        <dbReference type="ARBA" id="ARBA00067779"/>
    </source>
</evidence>
<comment type="similarity">
    <text evidence="1">Belongs to the peptidase C78 family.</text>
</comment>
<evidence type="ECO:0000256" key="5">
    <source>
        <dbReference type="ARBA" id="ARBA00022807"/>
    </source>
</evidence>
<dbReference type="KEGG" id="soe:110794554"/>
<dbReference type="AlphaFoldDB" id="A0A9R0K2J4"/>
<evidence type="ECO:0000259" key="7">
    <source>
        <dbReference type="PROSITE" id="PS50206"/>
    </source>
</evidence>
<reference evidence="8" key="1">
    <citation type="journal article" date="2021" name="Nat. Commun.">
        <title>Genomic analyses provide insights into spinach domestication and the genetic basis of agronomic traits.</title>
        <authorList>
            <person name="Cai X."/>
            <person name="Sun X."/>
            <person name="Xu C."/>
            <person name="Sun H."/>
            <person name="Wang X."/>
            <person name="Ge C."/>
            <person name="Zhang Z."/>
            <person name="Wang Q."/>
            <person name="Fei Z."/>
            <person name="Jiao C."/>
            <person name="Wang Q."/>
        </authorList>
    </citation>
    <scope>NUCLEOTIDE SEQUENCE [LARGE SCALE GENOMIC DNA]</scope>
    <source>
        <strain evidence="8">cv. Varoflay</strain>
    </source>
</reference>
<dbReference type="PANTHER" id="PTHR48153:SF2">
    <property type="entry name" value="UFM1-SPECIFIC PROTEASE 2"/>
    <property type="match status" value="1"/>
</dbReference>
<gene>
    <name evidence="9" type="primary">LOC110794554</name>
</gene>
<keyword evidence="5" id="KW-0788">Thiol protease</keyword>
<evidence type="ECO:0000256" key="2">
    <source>
        <dbReference type="ARBA" id="ARBA00022670"/>
    </source>
</evidence>
<protein>
    <recommendedName>
        <fullName evidence="6">Probable Ufm1-specific protease</fullName>
    </recommendedName>
</protein>
<dbReference type="Pfam" id="PF20908">
    <property type="entry name" value="UfSP2_N"/>
    <property type="match status" value="1"/>
</dbReference>
<evidence type="ECO:0000256" key="1">
    <source>
        <dbReference type="ARBA" id="ARBA00008552"/>
    </source>
</evidence>
<dbReference type="GO" id="GO:0071567">
    <property type="term" value="F:deUFMylase activity"/>
    <property type="evidence" value="ECO:0000318"/>
    <property type="project" value="GO_Central"/>
</dbReference>
<dbReference type="GO" id="GO:0006508">
    <property type="term" value="P:proteolysis"/>
    <property type="evidence" value="ECO:0007669"/>
    <property type="project" value="UniProtKB-KW"/>
</dbReference>
<dbReference type="InterPro" id="IPR001763">
    <property type="entry name" value="Rhodanese-like_dom"/>
</dbReference>
<name>A0A9R0K2J4_SPIOL</name>
<dbReference type="InterPro" id="IPR038765">
    <property type="entry name" value="Papain-like_cys_pep_sf"/>
</dbReference>
<dbReference type="Pfam" id="PF07910">
    <property type="entry name" value="Peptidase_C78"/>
    <property type="match status" value="1"/>
</dbReference>
<dbReference type="Proteomes" id="UP000813463">
    <property type="component" value="Chromosome 1"/>
</dbReference>
<keyword evidence="3" id="KW-0833">Ubl conjugation pathway</keyword>
<dbReference type="OrthoDB" id="417506at2759"/>
<evidence type="ECO:0000256" key="3">
    <source>
        <dbReference type="ARBA" id="ARBA00022786"/>
    </source>
</evidence>
<proteinExistence type="inferred from homology"/>
<accession>A0A9R0K2J4</accession>
<keyword evidence="2 9" id="KW-0645">Protease</keyword>
<dbReference type="GeneID" id="110794554"/>
<dbReference type="RefSeq" id="XP_021855225.1">
    <property type="nucleotide sequence ID" value="XM_021999533.2"/>
</dbReference>
<feature type="domain" description="Rhodanese" evidence="7">
    <location>
        <begin position="611"/>
        <end position="629"/>
    </location>
</feature>
<keyword evidence="8" id="KW-1185">Reference proteome</keyword>
<reference evidence="9" key="2">
    <citation type="submission" date="2025-08" db="UniProtKB">
        <authorList>
            <consortium name="RefSeq"/>
        </authorList>
    </citation>
    <scope>IDENTIFICATION</scope>
    <source>
        <tissue evidence="9">Leaf</tissue>
    </source>
</reference>
<dbReference type="PROSITE" id="PS50206">
    <property type="entry name" value="RHODANESE_3"/>
    <property type="match status" value="1"/>
</dbReference>
<evidence type="ECO:0000313" key="8">
    <source>
        <dbReference type="Proteomes" id="UP000813463"/>
    </source>
</evidence>
<dbReference type="SUPFAM" id="SSF54001">
    <property type="entry name" value="Cysteine proteinases"/>
    <property type="match status" value="1"/>
</dbReference>
<keyword evidence="4" id="KW-0378">Hydrolase</keyword>
<organism evidence="8 9">
    <name type="scientific">Spinacia oleracea</name>
    <name type="common">Spinach</name>
    <dbReference type="NCBI Taxonomy" id="3562"/>
    <lineage>
        <taxon>Eukaryota</taxon>
        <taxon>Viridiplantae</taxon>
        <taxon>Streptophyta</taxon>
        <taxon>Embryophyta</taxon>
        <taxon>Tracheophyta</taxon>
        <taxon>Spermatophyta</taxon>
        <taxon>Magnoliopsida</taxon>
        <taxon>eudicotyledons</taxon>
        <taxon>Gunneridae</taxon>
        <taxon>Pentapetalae</taxon>
        <taxon>Caryophyllales</taxon>
        <taxon>Chenopodiaceae</taxon>
        <taxon>Chenopodioideae</taxon>
        <taxon>Anserineae</taxon>
        <taxon>Spinacia</taxon>
    </lineage>
</organism>
<dbReference type="InterPro" id="IPR049387">
    <property type="entry name" value="UFSP2-like_2nd"/>
</dbReference>
<dbReference type="InterPro" id="IPR012462">
    <property type="entry name" value="UFSP1/2_DUB_cat"/>
</dbReference>
<dbReference type="PANTHER" id="PTHR48153">
    <property type="entry name" value="UFM1-SPECIFIC PROTEASE 2"/>
    <property type="match status" value="1"/>
</dbReference>
<dbReference type="FunFam" id="3.90.70.130:FF:000001">
    <property type="entry name" value="Probable Ufm1-specific protease 2"/>
    <property type="match status" value="1"/>
</dbReference>
<sequence length="649" mass="71676">MPSMDNGKSVRVLCPKLILTNNYDAPLQWLIGSPFFPQFTVVSTVRCLHYLPSDLLSPDFSKEADDLRSLIIKGFHVIGALIIGKNGELVQIAKQAINAACKLREILYNGENLRNFDVIGGVSGSSSGELKFFAAKWGDSTNVEDVECVLYEEKAGNYLWERGCMLKCELPIKLPVYVPANNDSDAVDRYLQANEELATMFRDPQLTFILEASDKSSGVLPRPVIVRGSDLEFQTDISNSKLLDDTAEKSDGKSLCCSYFCLESKPAVDAESADTIQVTALSNKSIMSPQSVAPMAEYCPAPEEAILRLVDYKLEVVCYAVKSLPLTHAVSKLIIPALLDQLTTMRNIVAPSFLVQHPQIRPFHFCPPGILHPITATYELSYGETELKQVEARRSLHLRLGLPSDRPLLRIANALKVAKSTSNEGISSKRGYLLLKDVHADIPSSGVSGGLVSLVQGSYEYHHYLQNGFDDSGWGCAYRSLQTIISWFRLQQYTSIDVPTHREIQEALVEIGDKDPSFIGSREWIGAIELSYVLDKLLGVTCKVMNVRSGAELPEKCRELALHFENQGTPIMIGGGVLAYTLLGVDYNDASGDCAFLILDPHYTGGEDLKKIVNGGWCGWKKAVDSKGKSFFLADKFYNLLLPQRPNMV</sequence>
<evidence type="ECO:0000313" key="9">
    <source>
        <dbReference type="RefSeq" id="XP_021855225.1"/>
    </source>
</evidence>
<dbReference type="Gene3D" id="3.90.70.130">
    <property type="match status" value="1"/>
</dbReference>
<evidence type="ECO:0000256" key="4">
    <source>
        <dbReference type="ARBA" id="ARBA00022801"/>
    </source>
</evidence>